<dbReference type="AlphaFoldDB" id="A0A1N6X9S8"/>
<name>A0A1N6X9S8_AQUAC</name>
<dbReference type="RefSeq" id="WP_076429273.1">
    <property type="nucleotide sequence ID" value="NZ_FTMP01000012.1"/>
</dbReference>
<evidence type="ECO:0000313" key="2">
    <source>
        <dbReference type="Proteomes" id="UP000185841"/>
    </source>
</evidence>
<organism evidence="1 2">
    <name type="scientific">Aquipseudomonas alcaligenes</name>
    <name type="common">Pseudomonas alcaligenes</name>
    <dbReference type="NCBI Taxonomy" id="43263"/>
    <lineage>
        <taxon>Bacteria</taxon>
        <taxon>Pseudomonadati</taxon>
        <taxon>Pseudomonadota</taxon>
        <taxon>Gammaproteobacteria</taxon>
        <taxon>Pseudomonadales</taxon>
        <taxon>Pseudomonadaceae</taxon>
        <taxon>Aquipseudomonas</taxon>
    </lineage>
</organism>
<sequence length="69" mass="7515">MLQFAPESTAFDMIGPYLAAKVVCTGCHLENILVHTEGPASPVKPVDVCSHIRAYFVDEDGLGTFEFEV</sequence>
<protein>
    <submittedName>
        <fullName evidence="1">Uncharacterized protein</fullName>
    </submittedName>
</protein>
<gene>
    <name evidence="1" type="ORF">SAMN05878282_11243</name>
</gene>
<evidence type="ECO:0000313" key="1">
    <source>
        <dbReference type="EMBL" id="SIQ99073.1"/>
    </source>
</evidence>
<proteinExistence type="predicted"/>
<accession>A0A1N6X9S8</accession>
<dbReference type="Proteomes" id="UP000185841">
    <property type="component" value="Unassembled WGS sequence"/>
</dbReference>
<dbReference type="EMBL" id="FTMP01000012">
    <property type="protein sequence ID" value="SIQ99073.1"/>
    <property type="molecule type" value="Genomic_DNA"/>
</dbReference>
<reference evidence="1 2" key="1">
    <citation type="submission" date="2017-01" db="EMBL/GenBank/DDBJ databases">
        <authorList>
            <person name="Mah S.A."/>
            <person name="Swanson W.J."/>
            <person name="Moy G.W."/>
            <person name="Vacquier V.D."/>
        </authorList>
    </citation>
    <scope>NUCLEOTIDE SEQUENCE [LARGE SCALE GENOMIC DNA]</scope>
    <source>
        <strain evidence="1 2">RU36E</strain>
    </source>
</reference>